<dbReference type="AlphaFoldDB" id="F0SHP5"/>
<evidence type="ECO:0000256" key="12">
    <source>
        <dbReference type="SAM" id="MobiDB-lite"/>
    </source>
</evidence>
<name>F0SHP5_RUBBR</name>
<evidence type="ECO:0000256" key="10">
    <source>
        <dbReference type="HAMAP-Rule" id="MF_01400"/>
    </source>
</evidence>
<evidence type="ECO:0000256" key="4">
    <source>
        <dbReference type="ARBA" id="ARBA00023002"/>
    </source>
</evidence>
<dbReference type="InterPro" id="IPR011057">
    <property type="entry name" value="Mss4-like_sf"/>
</dbReference>
<dbReference type="Proteomes" id="UP000006860">
    <property type="component" value="Chromosome"/>
</dbReference>
<comment type="cofactor">
    <cofactor evidence="10">
        <name>Zn(2+)</name>
        <dbReference type="ChEBI" id="CHEBI:29105"/>
    </cofactor>
    <text evidence="10">Binds 1 zinc ion per subunit. The zinc ion is important for the structural integrity of the protein.</text>
</comment>
<dbReference type="GO" id="GO:0033744">
    <property type="term" value="F:L-methionine:thioredoxin-disulfide S-oxidoreductase activity"/>
    <property type="evidence" value="ECO:0007669"/>
    <property type="project" value="RHEA"/>
</dbReference>
<feature type="binding site" evidence="10">
    <location>
        <position position="333"/>
    </location>
    <ligand>
        <name>Zn(2+)</name>
        <dbReference type="ChEBI" id="CHEBI:29105"/>
    </ligand>
</feature>
<dbReference type="InterPro" id="IPR002569">
    <property type="entry name" value="Met_Sox_Rdtase_MsrA_dom"/>
</dbReference>
<evidence type="ECO:0000256" key="9">
    <source>
        <dbReference type="ARBA" id="ARBA00048782"/>
    </source>
</evidence>
<dbReference type="Gene3D" id="3.30.1060.10">
    <property type="entry name" value="Peptide methionine sulphoxide reductase MsrA"/>
    <property type="match status" value="1"/>
</dbReference>
<evidence type="ECO:0000256" key="1">
    <source>
        <dbReference type="ARBA" id="ARBA00007174"/>
    </source>
</evidence>
<dbReference type="GO" id="GO:0008113">
    <property type="term" value="F:peptide-methionine (S)-S-oxide reductase activity"/>
    <property type="evidence" value="ECO:0007669"/>
    <property type="project" value="UniProtKB-UniRule"/>
</dbReference>
<comment type="function">
    <text evidence="6 11">Has an important function as a repair enzyme for proteins that have been inactivated by oxidation. Catalyzes the reversible oxidation-reduction of methionine sulfoxide in proteins to methionine.</text>
</comment>
<evidence type="ECO:0000256" key="8">
    <source>
        <dbReference type="ARBA" id="ARBA00048488"/>
    </source>
</evidence>
<dbReference type="Pfam" id="PF01641">
    <property type="entry name" value="SelR"/>
    <property type="match status" value="1"/>
</dbReference>
<comment type="similarity">
    <text evidence="1 10">Belongs to the MsrB Met sulfoxide reductase family.</text>
</comment>
<dbReference type="EC" id="1.8.4.12" evidence="10"/>
<feature type="region of interest" description="Disordered" evidence="12">
    <location>
        <begin position="365"/>
        <end position="387"/>
    </location>
</feature>
<dbReference type="HAMAP" id="MF_01400">
    <property type="entry name" value="MsrB"/>
    <property type="match status" value="1"/>
</dbReference>
<dbReference type="HAMAP" id="MF_01401">
    <property type="entry name" value="MsrA"/>
    <property type="match status" value="1"/>
</dbReference>
<dbReference type="PANTHER" id="PTHR43774:SF1">
    <property type="entry name" value="PEPTIDE METHIONINE SULFOXIDE REDUCTASE MSRA 2"/>
    <property type="match status" value="1"/>
</dbReference>
<feature type="domain" description="MsrB" evidence="13">
    <location>
        <begin position="242"/>
        <end position="364"/>
    </location>
</feature>
<dbReference type="EC" id="1.8.4.11" evidence="11"/>
<keyword evidence="2 10" id="KW-0479">Metal-binding</keyword>
<evidence type="ECO:0000313" key="14">
    <source>
        <dbReference type="EMBL" id="ADY59525.1"/>
    </source>
</evidence>
<evidence type="ECO:0000313" key="15">
    <source>
        <dbReference type="Proteomes" id="UP000006860"/>
    </source>
</evidence>
<dbReference type="STRING" id="756272.Plabr_1916"/>
<reference evidence="15" key="1">
    <citation type="submission" date="2011-02" db="EMBL/GenBank/DDBJ databases">
        <title>The complete genome of Planctomyces brasiliensis DSM 5305.</title>
        <authorList>
            <person name="Lucas S."/>
            <person name="Copeland A."/>
            <person name="Lapidus A."/>
            <person name="Bruce D."/>
            <person name="Goodwin L."/>
            <person name="Pitluck S."/>
            <person name="Kyrpides N."/>
            <person name="Mavromatis K."/>
            <person name="Pagani I."/>
            <person name="Ivanova N."/>
            <person name="Ovchinnikova G."/>
            <person name="Lu M."/>
            <person name="Detter J.C."/>
            <person name="Han C."/>
            <person name="Land M."/>
            <person name="Hauser L."/>
            <person name="Markowitz V."/>
            <person name="Cheng J.-F."/>
            <person name="Hugenholtz P."/>
            <person name="Woyke T."/>
            <person name="Wu D."/>
            <person name="Tindall B."/>
            <person name="Pomrenke H.G."/>
            <person name="Brambilla E."/>
            <person name="Klenk H.-P."/>
            <person name="Eisen J.A."/>
        </authorList>
    </citation>
    <scope>NUCLEOTIDE SEQUENCE [LARGE SCALE GENOMIC DNA]</scope>
    <source>
        <strain evidence="15">ATCC 49424 / DSM 5305 / JCM 21570 / NBRC 103401 / IFAM 1448</strain>
    </source>
</reference>
<comment type="catalytic activity">
    <reaction evidence="7 11">
        <text>L-methionyl-[protein] + [thioredoxin]-disulfide + H2O = L-methionyl-(S)-S-oxide-[protein] + [thioredoxin]-dithiol</text>
        <dbReference type="Rhea" id="RHEA:14217"/>
        <dbReference type="Rhea" id="RHEA-COMP:10698"/>
        <dbReference type="Rhea" id="RHEA-COMP:10700"/>
        <dbReference type="Rhea" id="RHEA-COMP:12313"/>
        <dbReference type="Rhea" id="RHEA-COMP:12315"/>
        <dbReference type="ChEBI" id="CHEBI:15377"/>
        <dbReference type="ChEBI" id="CHEBI:16044"/>
        <dbReference type="ChEBI" id="CHEBI:29950"/>
        <dbReference type="ChEBI" id="CHEBI:44120"/>
        <dbReference type="ChEBI" id="CHEBI:50058"/>
        <dbReference type="EC" id="1.8.4.11"/>
    </reaction>
</comment>
<sequence>MKSLATQRIALFILGISAVGLLSTAFRSAFSDSTELSPKPSVPTGEKDMSATDDKQLAVATIGGGCFWCTEAIFQELEGVEAVVSGYSGGTPDTANYRAVCNGNTDHAEVIQVKFDPEKISYEDVLEVFWRTHDPTTPNQQGADIGTQYRSVIFFHDDEQKEIATAYKQQLDESGDFKKKIVTEIVPFETFFAAEDYHQNYFAENPAQGYCQAVIAPKIQKFRKKFEDKLRKPEEPEVTKSEDEWRAMLTPEQYHVTREAGTERAFTGKYWDEKSPGEYRCVCCDALLFTSDTKFDSGCGWPSYFEPAQNGNITYHEDNSHFMTRTEVRCKKCGAHLGHVFNDGPQPTGMRYCINSASLNFDKDEAAANKKDAEKKQEASEESADKK</sequence>
<feature type="binding site" evidence="10">
    <location>
        <position position="330"/>
    </location>
    <ligand>
        <name>Zn(2+)</name>
        <dbReference type="ChEBI" id="CHEBI:29105"/>
    </ligand>
</feature>
<comment type="catalytic activity">
    <reaction evidence="8 10">
        <text>L-methionyl-[protein] + [thioredoxin]-disulfide + H2O = L-methionyl-(R)-S-oxide-[protein] + [thioredoxin]-dithiol</text>
        <dbReference type="Rhea" id="RHEA:24164"/>
        <dbReference type="Rhea" id="RHEA-COMP:10698"/>
        <dbReference type="Rhea" id="RHEA-COMP:10700"/>
        <dbReference type="Rhea" id="RHEA-COMP:12313"/>
        <dbReference type="Rhea" id="RHEA-COMP:12314"/>
        <dbReference type="ChEBI" id="CHEBI:15377"/>
        <dbReference type="ChEBI" id="CHEBI:16044"/>
        <dbReference type="ChEBI" id="CHEBI:29950"/>
        <dbReference type="ChEBI" id="CHEBI:45764"/>
        <dbReference type="ChEBI" id="CHEBI:50058"/>
        <dbReference type="EC" id="1.8.4.12"/>
    </reaction>
</comment>
<dbReference type="eggNOG" id="COG0225">
    <property type="taxonomic scope" value="Bacteria"/>
</dbReference>
<dbReference type="FunFam" id="2.170.150.20:FF:000001">
    <property type="entry name" value="Peptide methionine sulfoxide reductase MsrB"/>
    <property type="match status" value="1"/>
</dbReference>
<evidence type="ECO:0000256" key="7">
    <source>
        <dbReference type="ARBA" id="ARBA00047806"/>
    </source>
</evidence>
<dbReference type="GO" id="GO:0033743">
    <property type="term" value="F:peptide-methionine (R)-S-oxide reductase activity"/>
    <property type="evidence" value="ECO:0007669"/>
    <property type="project" value="UniProtKB-UniRule"/>
</dbReference>
<evidence type="ECO:0000256" key="2">
    <source>
        <dbReference type="ARBA" id="ARBA00022723"/>
    </source>
</evidence>
<dbReference type="NCBIfam" id="TIGR00357">
    <property type="entry name" value="peptide-methionine (R)-S-oxide reductase MsrB"/>
    <property type="match status" value="1"/>
</dbReference>
<feature type="active site" description="Nucleophile" evidence="10">
    <location>
        <position position="353"/>
    </location>
</feature>
<dbReference type="SUPFAM" id="SSF51316">
    <property type="entry name" value="Mss4-like"/>
    <property type="match status" value="1"/>
</dbReference>
<comment type="catalytic activity">
    <reaction evidence="9 11">
        <text>[thioredoxin]-disulfide + L-methionine + H2O = L-methionine (S)-S-oxide + [thioredoxin]-dithiol</text>
        <dbReference type="Rhea" id="RHEA:19993"/>
        <dbReference type="Rhea" id="RHEA-COMP:10698"/>
        <dbReference type="Rhea" id="RHEA-COMP:10700"/>
        <dbReference type="ChEBI" id="CHEBI:15377"/>
        <dbReference type="ChEBI" id="CHEBI:29950"/>
        <dbReference type="ChEBI" id="CHEBI:50058"/>
        <dbReference type="ChEBI" id="CHEBI:57844"/>
        <dbReference type="ChEBI" id="CHEBI:58772"/>
        <dbReference type="EC" id="1.8.4.11"/>
    </reaction>
</comment>
<dbReference type="PROSITE" id="PS51790">
    <property type="entry name" value="MSRB"/>
    <property type="match status" value="1"/>
</dbReference>
<keyword evidence="4 10" id="KW-0560">Oxidoreductase</keyword>
<keyword evidence="3 10" id="KW-0862">Zinc</keyword>
<dbReference type="KEGG" id="pbs:Plabr_1916"/>
<keyword evidence="5" id="KW-0511">Multifunctional enzyme</keyword>
<comment type="similarity">
    <text evidence="11">Belongs to the MsrA Met sulfoxide reductase family.</text>
</comment>
<evidence type="ECO:0000256" key="11">
    <source>
        <dbReference type="HAMAP-Rule" id="MF_01401"/>
    </source>
</evidence>
<dbReference type="OrthoDB" id="4174719at2"/>
<protein>
    <recommendedName>
        <fullName evidence="10 11">Multifunctional fusion protein</fullName>
    </recommendedName>
    <domain>
        <recommendedName>
            <fullName evidence="11">Peptide methionine sulfoxide reductase MsrA</fullName>
            <shortName evidence="11">Protein-methionine-S-oxide reductase</shortName>
            <ecNumber evidence="11">1.8.4.11</ecNumber>
        </recommendedName>
        <alternativeName>
            <fullName evidence="11">Peptide-methionine (S)-S-oxide reductase</fullName>
            <shortName evidence="11">Peptide Met(O) reductase</shortName>
        </alternativeName>
    </domain>
    <domain>
        <recommendedName>
            <fullName evidence="10">Peptide methionine sulfoxide reductase MsrB</fullName>
            <ecNumber evidence="10">1.8.4.12</ecNumber>
        </recommendedName>
        <alternativeName>
            <fullName evidence="10">Peptide-methionine (R)-S-oxide reductase</fullName>
        </alternativeName>
    </domain>
</protein>
<dbReference type="Pfam" id="PF01625">
    <property type="entry name" value="PMSR"/>
    <property type="match status" value="1"/>
</dbReference>
<dbReference type="Gene3D" id="2.170.150.20">
    <property type="entry name" value="Peptide methionine sulfoxide reductase"/>
    <property type="match status" value="1"/>
</dbReference>
<evidence type="ECO:0000259" key="13">
    <source>
        <dbReference type="PROSITE" id="PS51790"/>
    </source>
</evidence>
<evidence type="ECO:0000256" key="6">
    <source>
        <dbReference type="ARBA" id="ARBA00024679"/>
    </source>
</evidence>
<dbReference type="InterPro" id="IPR002579">
    <property type="entry name" value="Met_Sox_Rdtase_MsrB_dom"/>
</dbReference>
<dbReference type="PANTHER" id="PTHR43774">
    <property type="entry name" value="PEPTIDE METHIONINE SULFOXIDE REDUCTASE"/>
    <property type="match status" value="1"/>
</dbReference>
<proteinExistence type="inferred from homology"/>
<feature type="active site" evidence="11">
    <location>
        <position position="66"/>
    </location>
</feature>
<dbReference type="NCBIfam" id="TIGR00401">
    <property type="entry name" value="msrA"/>
    <property type="match status" value="1"/>
</dbReference>
<keyword evidence="15" id="KW-1185">Reference proteome</keyword>
<organism evidence="14 15">
    <name type="scientific">Rubinisphaera brasiliensis (strain ATCC 49424 / DSM 5305 / JCM 21570 / IAM 15109 / NBRC 103401 / IFAM 1448)</name>
    <name type="common">Planctomyces brasiliensis</name>
    <dbReference type="NCBI Taxonomy" id="756272"/>
    <lineage>
        <taxon>Bacteria</taxon>
        <taxon>Pseudomonadati</taxon>
        <taxon>Planctomycetota</taxon>
        <taxon>Planctomycetia</taxon>
        <taxon>Planctomycetales</taxon>
        <taxon>Planctomycetaceae</taxon>
        <taxon>Rubinisphaera</taxon>
    </lineage>
</organism>
<dbReference type="SUPFAM" id="SSF55068">
    <property type="entry name" value="Peptide methionine sulfoxide reductase"/>
    <property type="match status" value="1"/>
</dbReference>
<accession>F0SHP5</accession>
<dbReference type="GO" id="GO:0006979">
    <property type="term" value="P:response to oxidative stress"/>
    <property type="evidence" value="ECO:0007669"/>
    <property type="project" value="UniProtKB-ARBA"/>
</dbReference>
<feature type="binding site" evidence="10">
    <location>
        <position position="284"/>
    </location>
    <ligand>
        <name>Zn(2+)</name>
        <dbReference type="ChEBI" id="CHEBI:29105"/>
    </ligand>
</feature>
<dbReference type="EMBL" id="CP002546">
    <property type="protein sequence ID" value="ADY59525.1"/>
    <property type="molecule type" value="Genomic_DNA"/>
</dbReference>
<dbReference type="HOGENOM" id="CLU_031040_1_0_0"/>
<evidence type="ECO:0000256" key="3">
    <source>
        <dbReference type="ARBA" id="ARBA00022833"/>
    </source>
</evidence>
<feature type="binding site" evidence="10">
    <location>
        <position position="281"/>
    </location>
    <ligand>
        <name>Zn(2+)</name>
        <dbReference type="ChEBI" id="CHEBI:29105"/>
    </ligand>
</feature>
<dbReference type="InterPro" id="IPR036509">
    <property type="entry name" value="Met_Sox_Rdtase_MsrA_sf"/>
</dbReference>
<dbReference type="GO" id="GO:0008270">
    <property type="term" value="F:zinc ion binding"/>
    <property type="evidence" value="ECO:0007669"/>
    <property type="project" value="UniProtKB-UniRule"/>
</dbReference>
<gene>
    <name evidence="11" type="primary">msrA</name>
    <name evidence="10" type="synonym">msrB</name>
    <name evidence="14" type="ordered locus">Plabr_1916</name>
</gene>
<dbReference type="eggNOG" id="COG0229">
    <property type="taxonomic scope" value="Bacteria"/>
</dbReference>
<evidence type="ECO:0000256" key="5">
    <source>
        <dbReference type="ARBA" id="ARBA00023268"/>
    </source>
</evidence>